<protein>
    <submittedName>
        <fullName evidence="2">Uncharacterized protein</fullName>
    </submittedName>
</protein>
<reference evidence="2" key="2">
    <citation type="submission" date="2023-03" db="EMBL/GenBank/DDBJ databases">
        <authorList>
            <person name="Inwood S.N."/>
            <person name="Skelly J.G."/>
            <person name="Guhlin J."/>
            <person name="Harrop T.W.R."/>
            <person name="Goldson S.G."/>
            <person name="Dearden P.K."/>
        </authorList>
    </citation>
    <scope>NUCLEOTIDE SEQUENCE</scope>
    <source>
        <strain evidence="2">Lincoln</strain>
        <tissue evidence="2">Whole body</tissue>
    </source>
</reference>
<dbReference type="SUPFAM" id="SSF55486">
    <property type="entry name" value="Metalloproteases ('zincins'), catalytic domain"/>
    <property type="match status" value="1"/>
</dbReference>
<feature type="region of interest" description="Disordered" evidence="1">
    <location>
        <begin position="171"/>
        <end position="200"/>
    </location>
</feature>
<evidence type="ECO:0000313" key="3">
    <source>
        <dbReference type="Proteomes" id="UP001168972"/>
    </source>
</evidence>
<gene>
    <name evidence="2" type="ORF">PV327_003416</name>
</gene>
<feature type="compositionally biased region" description="Basic and acidic residues" evidence="1">
    <location>
        <begin position="190"/>
        <end position="200"/>
    </location>
</feature>
<dbReference type="AlphaFoldDB" id="A0AA39L116"/>
<evidence type="ECO:0000313" key="2">
    <source>
        <dbReference type="EMBL" id="KAK0181105.1"/>
    </source>
</evidence>
<feature type="compositionally biased region" description="Low complexity" evidence="1">
    <location>
        <begin position="174"/>
        <end position="189"/>
    </location>
</feature>
<sequence length="500" mass="58240">MEVTDLILDKLRHTSLQLGEPNFRSKRSPTDNDPEKFEAMIIDENGKFIHLQWMKAQQTLFNEHLPIWTAHLKNWGTHHEMRPDLSHKIGDFVAYHDLEQNSAVLYNKRVKKLWGSIGTKYYILGLPINLLHQCYKVGGTFLRISPHVSHRVTDHIEPTNEVISRFENCDDRSPLSSITPSSSLSSKSPHISEDSDSKKNKKVDKREINLIYNNITKIRKRRENPEHFYFEILLFIRNEIVHYDGNSNPDYRLMSVLIFHLIYFNSIDMLYAKLKINDIHIHINLAGIIIEDDAEAFDEVIDYIRYKKSPHIDKLYHLRFLRYLEYYNLPFQKDSVDMIFITTGHEIMYNDYAGVVDGLTWNEMDRYRTRQMYNHIDEIPLSISKFTQKVYEYCAGAHEIAHALTVPHDPTNVELTKNGQCYGLMQEHAPFCFNCMNWSPESIDHLQKFTLYGILGQCLLQVPAGDCGKRLQCKSPYKNPDSSNLSNLLILPLDGTPYAG</sequence>
<name>A0AA39L116_MICHY</name>
<organism evidence="2 3">
    <name type="scientific">Microctonus hyperodae</name>
    <name type="common">Parasitoid wasp</name>
    <dbReference type="NCBI Taxonomy" id="165561"/>
    <lineage>
        <taxon>Eukaryota</taxon>
        <taxon>Metazoa</taxon>
        <taxon>Ecdysozoa</taxon>
        <taxon>Arthropoda</taxon>
        <taxon>Hexapoda</taxon>
        <taxon>Insecta</taxon>
        <taxon>Pterygota</taxon>
        <taxon>Neoptera</taxon>
        <taxon>Endopterygota</taxon>
        <taxon>Hymenoptera</taxon>
        <taxon>Apocrita</taxon>
        <taxon>Ichneumonoidea</taxon>
        <taxon>Braconidae</taxon>
        <taxon>Euphorinae</taxon>
        <taxon>Microctonus</taxon>
    </lineage>
</organism>
<accession>A0AA39L116</accession>
<evidence type="ECO:0000256" key="1">
    <source>
        <dbReference type="SAM" id="MobiDB-lite"/>
    </source>
</evidence>
<proteinExistence type="predicted"/>
<dbReference type="GO" id="GO:0008237">
    <property type="term" value="F:metallopeptidase activity"/>
    <property type="evidence" value="ECO:0007669"/>
    <property type="project" value="InterPro"/>
</dbReference>
<dbReference type="Proteomes" id="UP001168972">
    <property type="component" value="Unassembled WGS sequence"/>
</dbReference>
<dbReference type="Gene3D" id="3.40.390.10">
    <property type="entry name" value="Collagenase (Catalytic Domain)"/>
    <property type="match status" value="1"/>
</dbReference>
<keyword evidence="3" id="KW-1185">Reference proteome</keyword>
<dbReference type="InterPro" id="IPR024079">
    <property type="entry name" value="MetalloPept_cat_dom_sf"/>
</dbReference>
<reference evidence="2" key="1">
    <citation type="journal article" date="2023" name="bioRxiv">
        <title>Scaffold-level genome assemblies of two parasitoid biocontrol wasps reveal the parthenogenesis mechanism and an associated novel virus.</title>
        <authorList>
            <person name="Inwood S."/>
            <person name="Skelly J."/>
            <person name="Guhlin J."/>
            <person name="Harrop T."/>
            <person name="Goldson S."/>
            <person name="Dearden P."/>
        </authorList>
    </citation>
    <scope>NUCLEOTIDE SEQUENCE</scope>
    <source>
        <strain evidence="2">Lincoln</strain>
        <tissue evidence="2">Whole body</tissue>
    </source>
</reference>
<dbReference type="EMBL" id="JAQQBR010000002">
    <property type="protein sequence ID" value="KAK0181105.1"/>
    <property type="molecule type" value="Genomic_DNA"/>
</dbReference>
<comment type="caution">
    <text evidence="2">The sequence shown here is derived from an EMBL/GenBank/DDBJ whole genome shotgun (WGS) entry which is preliminary data.</text>
</comment>